<dbReference type="InterPro" id="IPR024080">
    <property type="entry name" value="Neurolysin/TOP_N"/>
</dbReference>
<dbReference type="Pfam" id="PF01432">
    <property type="entry name" value="Peptidase_M3"/>
    <property type="match status" value="1"/>
</dbReference>
<comment type="caution">
    <text evidence="9">The sequence shown here is derived from an EMBL/GenBank/DDBJ whole genome shotgun (WGS) entry which is preliminary data.</text>
</comment>
<keyword evidence="6 7" id="KW-0482">Metalloprotease</keyword>
<proteinExistence type="inferred from homology"/>
<evidence type="ECO:0000256" key="1">
    <source>
        <dbReference type="ARBA" id="ARBA00006040"/>
    </source>
</evidence>
<dbReference type="GO" id="GO:0004222">
    <property type="term" value="F:metalloendopeptidase activity"/>
    <property type="evidence" value="ECO:0007669"/>
    <property type="project" value="InterPro"/>
</dbReference>
<organism evidence="9 10">
    <name type="scientific">Coprobacter fastidiosus</name>
    <dbReference type="NCBI Taxonomy" id="1099853"/>
    <lineage>
        <taxon>Bacteria</taxon>
        <taxon>Pseudomonadati</taxon>
        <taxon>Bacteroidota</taxon>
        <taxon>Bacteroidia</taxon>
        <taxon>Bacteroidales</taxon>
        <taxon>Barnesiellaceae</taxon>
        <taxon>Coprobacter</taxon>
    </lineage>
</organism>
<dbReference type="Gene3D" id="3.40.390.10">
    <property type="entry name" value="Collagenase (Catalytic Domain)"/>
    <property type="match status" value="1"/>
</dbReference>
<comment type="similarity">
    <text evidence="1 7">Belongs to the peptidase M3 family.</text>
</comment>
<dbReference type="PANTHER" id="PTHR43660">
    <property type="entry name" value="DIPEPTIDYL CARBOXYPEPTIDASE"/>
    <property type="match status" value="1"/>
</dbReference>
<protein>
    <submittedName>
        <fullName evidence="9">Peptidase M3</fullName>
    </submittedName>
</protein>
<name>A0A354M4T5_9BACT</name>
<evidence type="ECO:0000256" key="5">
    <source>
        <dbReference type="ARBA" id="ARBA00022833"/>
    </source>
</evidence>
<dbReference type="InterPro" id="IPR045090">
    <property type="entry name" value="Pept_M3A_M3B"/>
</dbReference>
<reference evidence="9 10" key="1">
    <citation type="journal article" date="2018" name="Nat. Biotechnol.">
        <title>A standardized bacterial taxonomy based on genome phylogeny substantially revises the tree of life.</title>
        <authorList>
            <person name="Parks D.H."/>
            <person name="Chuvochina M."/>
            <person name="Waite D.W."/>
            <person name="Rinke C."/>
            <person name="Skarshewski A."/>
            <person name="Chaumeil P.A."/>
            <person name="Hugenholtz P."/>
        </authorList>
    </citation>
    <scope>NUCLEOTIDE SEQUENCE [LARGE SCALE GENOMIC DNA]</scope>
    <source>
        <strain evidence="9">UBA11482</strain>
    </source>
</reference>
<evidence type="ECO:0000256" key="7">
    <source>
        <dbReference type="RuleBase" id="RU003435"/>
    </source>
</evidence>
<evidence type="ECO:0000313" key="9">
    <source>
        <dbReference type="EMBL" id="HBJ09524.1"/>
    </source>
</evidence>
<keyword evidence="4 7" id="KW-0378">Hydrolase</keyword>
<dbReference type="GO" id="GO:0005829">
    <property type="term" value="C:cytosol"/>
    <property type="evidence" value="ECO:0007669"/>
    <property type="project" value="TreeGrafter"/>
</dbReference>
<evidence type="ECO:0000256" key="2">
    <source>
        <dbReference type="ARBA" id="ARBA00022670"/>
    </source>
</evidence>
<sequence length="681" mass="78452">MTQAAKPFFGKFKTPRETAPFDKIKITDYEPAFQEGIRQHQKEVDAIVNQRSTPTFENTIEALERSGSLLNKVSTIFFAVSEAEGNDEMMAISQRISPILSEHGNNINLNERLFERVKFVYDKKGELDLSPEQMALLNDTYESMVRKGANLKGENRERYRKLTTELNQLTLTFGQNLLKATNSFEMLLTKPEELDGLPQSAIDAAALMAQNKGKKGFLFDLSYPSYGPFMQYSARRDLREKMYRAYNSRCQTGEFDNTQIVKRIAEVRMEIAKLMGKDNYAEYTLERRMAKNSRNVYNLLNQLLEAYKPEALQEVREVKGFAIGMEGKNFDLMPWDWSYYSDKLKNAKYDLNDEMLKPYFELNRVKKGVFGLAARLYGLKFKKNNKIPVYHPEVEAFEVFDANNKYVGVLYTDFHPRATKRGGAWMTEYKGQWKDENGKDSRPHITIVMNFTRPTADKPALLTYGEVETFLHEFGHSLHGLLANSTYASLSGTNVFRDFVELPSQIMENWLSEKEFLDTFASHYETGKKMPAKLIEKIKKSRQYNAAYLCLRQLSFGFLDMAWYTQTDSIENVTEFEQKAMTPTQLLPIVDGTGMSNQFGHIFSGGYAAGYYGYKWAEVLDADAFSLFKEKGIFNREIAESFRKNILEKGGTEDPMELYKRFRGHEPSIKALMQRDGILNE</sequence>
<dbReference type="Proteomes" id="UP000262954">
    <property type="component" value="Unassembled WGS sequence"/>
</dbReference>
<evidence type="ECO:0000256" key="4">
    <source>
        <dbReference type="ARBA" id="ARBA00022801"/>
    </source>
</evidence>
<comment type="cofactor">
    <cofactor evidence="7">
        <name>Zn(2+)</name>
        <dbReference type="ChEBI" id="CHEBI:29105"/>
    </cofactor>
    <text evidence="7">Binds 1 zinc ion.</text>
</comment>
<dbReference type="InterPro" id="IPR024077">
    <property type="entry name" value="Neurolysin/TOP_dom2"/>
</dbReference>
<dbReference type="GO" id="GO:0046872">
    <property type="term" value="F:metal ion binding"/>
    <property type="evidence" value="ECO:0007669"/>
    <property type="project" value="UniProtKB-UniRule"/>
</dbReference>
<accession>A0A354M4T5</accession>
<dbReference type="SUPFAM" id="SSF55486">
    <property type="entry name" value="Metalloproteases ('zincins'), catalytic domain"/>
    <property type="match status" value="1"/>
</dbReference>
<dbReference type="EMBL" id="DNWC01000142">
    <property type="protein sequence ID" value="HBJ09524.1"/>
    <property type="molecule type" value="Genomic_DNA"/>
</dbReference>
<dbReference type="Gene3D" id="1.20.1050.40">
    <property type="entry name" value="Endopeptidase. Chain P, domain 1"/>
    <property type="match status" value="1"/>
</dbReference>
<keyword evidence="5 7" id="KW-0862">Zinc</keyword>
<dbReference type="AlphaFoldDB" id="A0A354M4T5"/>
<dbReference type="Gene3D" id="1.10.1370.10">
    <property type="entry name" value="Neurolysin, domain 3"/>
    <property type="match status" value="1"/>
</dbReference>
<dbReference type="GO" id="GO:0006508">
    <property type="term" value="P:proteolysis"/>
    <property type="evidence" value="ECO:0007669"/>
    <property type="project" value="UniProtKB-KW"/>
</dbReference>
<evidence type="ECO:0000259" key="8">
    <source>
        <dbReference type="Pfam" id="PF01432"/>
    </source>
</evidence>
<evidence type="ECO:0000256" key="3">
    <source>
        <dbReference type="ARBA" id="ARBA00022723"/>
    </source>
</evidence>
<feature type="domain" description="Peptidase M3A/M3B catalytic" evidence="8">
    <location>
        <begin position="229"/>
        <end position="674"/>
    </location>
</feature>
<gene>
    <name evidence="9" type="ORF">DDY73_11035</name>
</gene>
<dbReference type="InterPro" id="IPR001567">
    <property type="entry name" value="Pept_M3A_M3B_dom"/>
</dbReference>
<dbReference type="FunFam" id="3.40.390.10:FF:000009">
    <property type="entry name" value="Oligopeptidase A"/>
    <property type="match status" value="1"/>
</dbReference>
<keyword evidence="2 7" id="KW-0645">Protease</keyword>
<evidence type="ECO:0000256" key="6">
    <source>
        <dbReference type="ARBA" id="ARBA00023049"/>
    </source>
</evidence>
<dbReference type="GO" id="GO:0004180">
    <property type="term" value="F:carboxypeptidase activity"/>
    <property type="evidence" value="ECO:0007669"/>
    <property type="project" value="TreeGrafter"/>
</dbReference>
<dbReference type="InterPro" id="IPR034005">
    <property type="entry name" value="M3A_DCP"/>
</dbReference>
<dbReference type="InterPro" id="IPR024079">
    <property type="entry name" value="MetalloPept_cat_dom_sf"/>
</dbReference>
<evidence type="ECO:0000313" key="10">
    <source>
        <dbReference type="Proteomes" id="UP000262954"/>
    </source>
</evidence>
<dbReference type="PANTHER" id="PTHR43660:SF1">
    <property type="entry name" value="DIPEPTIDYL CARBOXYPEPTIDASE"/>
    <property type="match status" value="1"/>
</dbReference>
<keyword evidence="3 7" id="KW-0479">Metal-binding</keyword>
<dbReference type="CDD" id="cd06456">
    <property type="entry name" value="M3A_DCP"/>
    <property type="match status" value="1"/>
</dbReference>